<keyword evidence="3" id="KW-1185">Reference proteome</keyword>
<name>A0A1Y2GE72_9FUNG</name>
<feature type="region of interest" description="Disordered" evidence="1">
    <location>
        <begin position="88"/>
        <end position="148"/>
    </location>
</feature>
<protein>
    <submittedName>
        <fullName evidence="2">Uncharacterized protein</fullName>
    </submittedName>
</protein>
<dbReference type="EMBL" id="MCFF01000037">
    <property type="protein sequence ID" value="ORZ08456.1"/>
    <property type="molecule type" value="Genomic_DNA"/>
</dbReference>
<dbReference type="RefSeq" id="XP_021878384.1">
    <property type="nucleotide sequence ID" value="XM_022025183.1"/>
</dbReference>
<feature type="region of interest" description="Disordered" evidence="1">
    <location>
        <begin position="1"/>
        <end position="65"/>
    </location>
</feature>
<organism evidence="2 3">
    <name type="scientific">Lobosporangium transversale</name>
    <dbReference type="NCBI Taxonomy" id="64571"/>
    <lineage>
        <taxon>Eukaryota</taxon>
        <taxon>Fungi</taxon>
        <taxon>Fungi incertae sedis</taxon>
        <taxon>Mucoromycota</taxon>
        <taxon>Mortierellomycotina</taxon>
        <taxon>Mortierellomycetes</taxon>
        <taxon>Mortierellales</taxon>
        <taxon>Mortierellaceae</taxon>
        <taxon>Lobosporangium</taxon>
    </lineage>
</organism>
<reference evidence="2 3" key="1">
    <citation type="submission" date="2016-07" db="EMBL/GenBank/DDBJ databases">
        <title>Pervasive Adenine N6-methylation of Active Genes in Fungi.</title>
        <authorList>
            <consortium name="DOE Joint Genome Institute"/>
            <person name="Mondo S.J."/>
            <person name="Dannebaum R.O."/>
            <person name="Kuo R.C."/>
            <person name="Labutti K."/>
            <person name="Haridas S."/>
            <person name="Kuo A."/>
            <person name="Salamov A."/>
            <person name="Ahrendt S.R."/>
            <person name="Lipzen A."/>
            <person name="Sullivan W."/>
            <person name="Andreopoulos W.B."/>
            <person name="Clum A."/>
            <person name="Lindquist E."/>
            <person name="Daum C."/>
            <person name="Ramamoorthy G.K."/>
            <person name="Gryganskyi A."/>
            <person name="Culley D."/>
            <person name="Magnuson J.K."/>
            <person name="James T.Y."/>
            <person name="O'Malley M.A."/>
            <person name="Stajich J.E."/>
            <person name="Spatafora J.W."/>
            <person name="Visel A."/>
            <person name="Grigoriev I.V."/>
        </authorList>
    </citation>
    <scope>NUCLEOTIDE SEQUENCE [LARGE SCALE GENOMIC DNA]</scope>
    <source>
        <strain evidence="2 3">NRRL 3116</strain>
    </source>
</reference>
<evidence type="ECO:0000313" key="3">
    <source>
        <dbReference type="Proteomes" id="UP000193648"/>
    </source>
</evidence>
<evidence type="ECO:0000313" key="2">
    <source>
        <dbReference type="EMBL" id="ORZ08456.1"/>
    </source>
</evidence>
<dbReference type="AlphaFoldDB" id="A0A1Y2GE72"/>
<accession>A0A1Y2GE72</accession>
<comment type="caution">
    <text evidence="2">The sequence shown here is derived from an EMBL/GenBank/DDBJ whole genome shotgun (WGS) entry which is preliminary data.</text>
</comment>
<gene>
    <name evidence="2" type="ORF">BCR41DRAFT_359209</name>
</gene>
<feature type="compositionally biased region" description="Polar residues" evidence="1">
    <location>
        <begin position="1"/>
        <end position="27"/>
    </location>
</feature>
<feature type="compositionally biased region" description="Polar residues" evidence="1">
    <location>
        <begin position="96"/>
        <end position="115"/>
    </location>
</feature>
<dbReference type="Proteomes" id="UP000193648">
    <property type="component" value="Unassembled WGS sequence"/>
</dbReference>
<evidence type="ECO:0000256" key="1">
    <source>
        <dbReference type="SAM" id="MobiDB-lite"/>
    </source>
</evidence>
<sequence length="196" mass="22143">MSSNVVSPKTLITSSAAQDKGRSQSVQEKGENHITLDYSLTSIGESSGSEEERGRKRILKLRKDPILSLDPYADPALEQYNRHQRMLKKGLRDLSRSPSLEIGSSTHTVSSSATETVLGRRSRSETDDEEAEPSRRRQRISKTTQERLEDTVRALCKRVKEQDERILSLEVDIELLKKSIPSPTVRRSGRNRKGKK</sequence>
<dbReference type="GeneID" id="33567027"/>
<proteinExistence type="predicted"/>
<dbReference type="InParanoid" id="A0A1Y2GE72"/>